<gene>
    <name evidence="2" type="ORF">CJOHNSTONI_LOCUS4182</name>
</gene>
<proteinExistence type="predicted"/>
<name>A0A8J2LVG0_9BILA</name>
<evidence type="ECO:0000313" key="3">
    <source>
        <dbReference type="Proteomes" id="UP000746747"/>
    </source>
</evidence>
<protein>
    <submittedName>
        <fullName evidence="2">Uncharacterized protein</fullName>
    </submittedName>
</protein>
<sequence>MLGVPLFVATCIYYKQSKSKYSGTCKKHKKQSAQDDKQSKPFESNNSNETIRSNTKTNEKVIISLCDSTDYDNDSCYYIPGKKVFRVMDKIPKKKQQKSTDVESMHFPKKVFGPMLKISKLYESRRLRQTRGQVTSTFGRLSTLFRKCCAEKFHRTRTIGSIQEKSFTSTLALTSTKNTEPLTKITNVENLNSALTVSPGIGPVELGKDEVEYIDAENDLDYSRNIYTMKRGIRYLFNQERLINKDDNDDMEVEQKRGFFQKFFRPTSSRLVGSGEGTSIEPEGRPLLHDDDGYAVIDRRQDEFVISIDKDKREMSAPVSPKSVTFEDNLFTTITERRGQSVAPPSTFLNGSTRTTIPKQQAFINLDYDVSQISAMNYRHDLQSPRSRSTLSDREHYSPIRSSRDASLALDEATHDLLRFSSQPPSVWDSSSSHPLHTANRIPKSASTTSMNKTIRTKDEGMVKPSNVFSWDTDRLSDLRPSDTSTYTDEEGRRHQTVTVYTNKRRQGPPIVRTTVEGKLKMEKVVGADLISVEHCTCSAWTIRDTITHYKVKTTLGNRTLIMEELTNGENRERNFKMSLYEDGQLKTRDMADFQIPSNADKAKYLSLLSQRLLHDMETLNQQEERKIITRIEVEVIEDVTKILKTYIIGERNDLLQDFSVDQAAVDANNEFPHSIYEHEKCTSSHDLAEKEYMDVLEKEAITCQPSPDIKFIFEGHYYEDHSAIQSHQRTDSETMTTSESITKKYVPPPFIYINVECTLKRLEDHSLNEVNVAVPNVFSAVLSLIRERIPPQLPNLVSYGMEQHGKQYSGETTIRRLHRFESTESFDEMQKTMIHTQKEPSFLFEKPQIIEPVKIPVLNITELDLRRLADTSAILANFAIPRTDQNQLDIERRYEFREAQGSSYGAQQKGQHFEGETVLRKKRRLFFESESDSVSEEDICGPTYLNLTKQEARGEFEVAIIISNDQRSSPKHFQESQPIEVINLIAQISTDGKKEEILATFATKISCKEVYMGQEMSTVSSTAIITIQKTVSLDDIFQQNIRSWSDRRVERITASFSEFFEEQMQVFVNIGHVNKYSSELTVEFIVKDVRTQKTDLYSRASLESERVANVSLNRGSKMLTASTQLFERMKQNAQMTITEFGDEREQVAILLQRAGIMHGQVHREWPEAVTGRSRSTCNTFSTTKTFNIFEAFIDPFNTMTNTDFPSTDLTKINTATKRFHLSNFKTILPTHRVAQKVFPLIDITTVSMDLSINHAQQIPENSDEIRVRIAHELCDTDEIKQQIEEESLQMVIKTTYDVDTTIFATPEMETQLTFAKDRSVMASEYFSAKRSWTTSTESYFKERKIYRNSQFVAIVHFPLKPMKKLFLGATAVTEKAASITQDEISAVTTPEAKMLQQQKGTVKEFEQIRQQFGNVER</sequence>
<accession>A0A8J2LVG0</accession>
<feature type="region of interest" description="Disordered" evidence="1">
    <location>
        <begin position="29"/>
        <end position="53"/>
    </location>
</feature>
<evidence type="ECO:0000313" key="2">
    <source>
        <dbReference type="EMBL" id="CAG9534001.1"/>
    </source>
</evidence>
<feature type="region of interest" description="Disordered" evidence="1">
    <location>
        <begin position="425"/>
        <end position="446"/>
    </location>
</feature>
<feature type="compositionally biased region" description="Polar residues" evidence="1">
    <location>
        <begin position="41"/>
        <end position="53"/>
    </location>
</feature>
<dbReference type="OrthoDB" id="5877978at2759"/>
<feature type="region of interest" description="Disordered" evidence="1">
    <location>
        <begin position="379"/>
        <end position="405"/>
    </location>
</feature>
<dbReference type="Proteomes" id="UP000746747">
    <property type="component" value="Unassembled WGS sequence"/>
</dbReference>
<feature type="compositionally biased region" description="Basic and acidic residues" evidence="1">
    <location>
        <begin position="391"/>
        <end position="404"/>
    </location>
</feature>
<feature type="compositionally biased region" description="Low complexity" evidence="1">
    <location>
        <begin position="425"/>
        <end position="435"/>
    </location>
</feature>
<comment type="caution">
    <text evidence="2">The sequence shown here is derived from an EMBL/GenBank/DDBJ whole genome shotgun (WGS) entry which is preliminary data.</text>
</comment>
<evidence type="ECO:0000256" key="1">
    <source>
        <dbReference type="SAM" id="MobiDB-lite"/>
    </source>
</evidence>
<keyword evidence="3" id="KW-1185">Reference proteome</keyword>
<reference evidence="2" key="1">
    <citation type="submission" date="2021-09" db="EMBL/GenBank/DDBJ databases">
        <authorList>
            <consortium name="Pathogen Informatics"/>
        </authorList>
    </citation>
    <scope>NUCLEOTIDE SEQUENCE</scope>
</reference>
<dbReference type="EMBL" id="CAKAEH010001281">
    <property type="protein sequence ID" value="CAG9534001.1"/>
    <property type="molecule type" value="Genomic_DNA"/>
</dbReference>
<feature type="region of interest" description="Disordered" evidence="1">
    <location>
        <begin position="271"/>
        <end position="290"/>
    </location>
</feature>
<organism evidence="2 3">
    <name type="scientific">Cercopithifilaria johnstoni</name>
    <dbReference type="NCBI Taxonomy" id="2874296"/>
    <lineage>
        <taxon>Eukaryota</taxon>
        <taxon>Metazoa</taxon>
        <taxon>Ecdysozoa</taxon>
        <taxon>Nematoda</taxon>
        <taxon>Chromadorea</taxon>
        <taxon>Rhabditida</taxon>
        <taxon>Spirurina</taxon>
        <taxon>Spiruromorpha</taxon>
        <taxon>Filarioidea</taxon>
        <taxon>Onchocercidae</taxon>
        <taxon>Cercopithifilaria</taxon>
    </lineage>
</organism>